<keyword evidence="5" id="KW-0812">Transmembrane</keyword>
<keyword evidence="9" id="KW-0675">Receptor</keyword>
<organism evidence="12">
    <name type="scientific">Odontella aurita</name>
    <dbReference type="NCBI Taxonomy" id="265563"/>
    <lineage>
        <taxon>Eukaryota</taxon>
        <taxon>Sar</taxon>
        <taxon>Stramenopiles</taxon>
        <taxon>Ochrophyta</taxon>
        <taxon>Bacillariophyta</taxon>
        <taxon>Mediophyceae</taxon>
        <taxon>Biddulphiophycidae</taxon>
        <taxon>Eupodiscales</taxon>
        <taxon>Odontellaceae</taxon>
        <taxon>Odontella</taxon>
    </lineage>
</organism>
<accession>A0A7S4HN02</accession>
<proteinExistence type="predicted"/>
<dbReference type="PANTHER" id="PTHR27004">
    <property type="entry name" value="RECEPTOR-LIKE PROTEIN 12 ISOFORM X1"/>
    <property type="match status" value="1"/>
</dbReference>
<evidence type="ECO:0000256" key="6">
    <source>
        <dbReference type="ARBA" id="ARBA00022737"/>
    </source>
</evidence>
<dbReference type="EMBL" id="HBKQ01002870">
    <property type="protein sequence ID" value="CAE2204159.1"/>
    <property type="molecule type" value="Transcribed_RNA"/>
</dbReference>
<comment type="subcellular location">
    <subcellularLocation>
        <location evidence="1">Cell membrane</location>
    </subcellularLocation>
    <subcellularLocation>
        <location evidence="11">Endomembrane system</location>
        <topology evidence="11">Single-pass membrane protein</topology>
    </subcellularLocation>
    <subcellularLocation>
        <location evidence="2">Membrane</location>
        <topology evidence="2">Single-pass type I membrane protein</topology>
    </subcellularLocation>
</comment>
<evidence type="ECO:0008006" key="13">
    <source>
        <dbReference type="Google" id="ProtNLM"/>
    </source>
</evidence>
<reference evidence="12" key="1">
    <citation type="submission" date="2021-01" db="EMBL/GenBank/DDBJ databases">
        <authorList>
            <person name="Corre E."/>
            <person name="Pelletier E."/>
            <person name="Niang G."/>
            <person name="Scheremetjew M."/>
            <person name="Finn R."/>
            <person name="Kale V."/>
            <person name="Holt S."/>
            <person name="Cochrane G."/>
            <person name="Meng A."/>
            <person name="Brown T."/>
            <person name="Cohen L."/>
        </authorList>
    </citation>
    <scope>NUCLEOTIDE SEQUENCE</scope>
    <source>
        <strain evidence="12">Isolate 1302-5</strain>
    </source>
</reference>
<evidence type="ECO:0000256" key="2">
    <source>
        <dbReference type="ARBA" id="ARBA00004479"/>
    </source>
</evidence>
<dbReference type="Gene3D" id="3.80.10.10">
    <property type="entry name" value="Ribonuclease Inhibitor"/>
    <property type="match status" value="1"/>
</dbReference>
<evidence type="ECO:0000256" key="4">
    <source>
        <dbReference type="ARBA" id="ARBA00022614"/>
    </source>
</evidence>
<dbReference type="InterPro" id="IPR032675">
    <property type="entry name" value="LRR_dom_sf"/>
</dbReference>
<dbReference type="GO" id="GO:0012505">
    <property type="term" value="C:endomembrane system"/>
    <property type="evidence" value="ECO:0007669"/>
    <property type="project" value="UniProtKB-SubCell"/>
</dbReference>
<protein>
    <recommendedName>
        <fullName evidence="13">L domain-like protein</fullName>
    </recommendedName>
</protein>
<evidence type="ECO:0000256" key="1">
    <source>
        <dbReference type="ARBA" id="ARBA00004236"/>
    </source>
</evidence>
<sequence>MMTGLDLENFVKEGSDKLKWLTLTGNSLAKGSSIPQAIGGMTELTVLDLGDVGLTGKIPESLGDCSKLLALFLGSNELTGTIPSILGDLALLQVLSVDSNKLTGRVPASLGNLTSLAEFTVFDNNLSGSMPASICTLRGSSMYMMFASDCLQDDNVTVPSVVCECCDMCCNGGFCCFLEFDSCFDLSSF</sequence>
<keyword evidence="4" id="KW-0433">Leucine-rich repeat</keyword>
<evidence type="ECO:0000313" key="12">
    <source>
        <dbReference type="EMBL" id="CAE2204159.1"/>
    </source>
</evidence>
<gene>
    <name evidence="12" type="ORF">OAUR00152_LOCUS1961</name>
</gene>
<keyword evidence="6" id="KW-0677">Repeat</keyword>
<evidence type="ECO:0000256" key="7">
    <source>
        <dbReference type="ARBA" id="ARBA00022989"/>
    </source>
</evidence>
<keyword evidence="10" id="KW-0325">Glycoprotein</keyword>
<keyword evidence="8" id="KW-0472">Membrane</keyword>
<evidence type="ECO:0000256" key="5">
    <source>
        <dbReference type="ARBA" id="ARBA00022692"/>
    </source>
</evidence>
<name>A0A7S4HN02_9STRA</name>
<evidence type="ECO:0000256" key="9">
    <source>
        <dbReference type="ARBA" id="ARBA00023170"/>
    </source>
</evidence>
<evidence type="ECO:0000256" key="3">
    <source>
        <dbReference type="ARBA" id="ARBA00022475"/>
    </source>
</evidence>
<dbReference type="AlphaFoldDB" id="A0A7S4HN02"/>
<dbReference type="PANTHER" id="PTHR27004:SF203">
    <property type="entry name" value="LEUCINE-RICH REPEAT-CONTAINING N-TERMINAL PLANT-TYPE DOMAIN-CONTAINING PROTEIN"/>
    <property type="match status" value="1"/>
</dbReference>
<evidence type="ECO:0000256" key="11">
    <source>
        <dbReference type="ARBA" id="ARBA00037847"/>
    </source>
</evidence>
<evidence type="ECO:0000256" key="10">
    <source>
        <dbReference type="ARBA" id="ARBA00023180"/>
    </source>
</evidence>
<dbReference type="InterPro" id="IPR001611">
    <property type="entry name" value="Leu-rich_rpt"/>
</dbReference>
<dbReference type="Pfam" id="PF13855">
    <property type="entry name" value="LRR_8"/>
    <property type="match status" value="1"/>
</dbReference>
<dbReference type="FunFam" id="3.80.10.10:FF:000221">
    <property type="entry name" value="Leucine-rich repeat receptor-like protein kinase PXL1"/>
    <property type="match status" value="1"/>
</dbReference>
<dbReference type="SUPFAM" id="SSF52058">
    <property type="entry name" value="L domain-like"/>
    <property type="match status" value="1"/>
</dbReference>
<keyword evidence="3" id="KW-1003">Cell membrane</keyword>
<keyword evidence="7" id="KW-1133">Transmembrane helix</keyword>
<dbReference type="GO" id="GO:0005886">
    <property type="term" value="C:plasma membrane"/>
    <property type="evidence" value="ECO:0007669"/>
    <property type="project" value="UniProtKB-SubCell"/>
</dbReference>
<evidence type="ECO:0000256" key="8">
    <source>
        <dbReference type="ARBA" id="ARBA00023136"/>
    </source>
</evidence>